<gene>
    <name evidence="12" type="ORF">AB1Y20_018251</name>
</gene>
<keyword evidence="13" id="KW-1185">Reference proteome</keyword>
<feature type="domain" description="USP" evidence="11">
    <location>
        <begin position="34"/>
        <end position="383"/>
    </location>
</feature>
<dbReference type="InterPro" id="IPR038765">
    <property type="entry name" value="Papain-like_cys_pep_sf"/>
</dbReference>
<dbReference type="PROSITE" id="PS00972">
    <property type="entry name" value="USP_1"/>
    <property type="match status" value="1"/>
</dbReference>
<dbReference type="SUPFAM" id="SSF54001">
    <property type="entry name" value="Cysteine proteinases"/>
    <property type="match status" value="1"/>
</dbReference>
<proteinExistence type="predicted"/>
<comment type="catalytic activity">
    <reaction evidence="1">
        <text>Thiol-dependent hydrolysis of ester, thioester, amide, peptide and isopeptide bonds formed by the C-terminal Gly of ubiquitin (a 76-residue protein attached to proteins as an intracellular targeting signal).</text>
        <dbReference type="EC" id="3.4.19.12"/>
    </reaction>
</comment>
<evidence type="ECO:0000256" key="3">
    <source>
        <dbReference type="ARBA" id="ARBA00012759"/>
    </source>
</evidence>
<dbReference type="GO" id="GO:0005634">
    <property type="term" value="C:nucleus"/>
    <property type="evidence" value="ECO:0007669"/>
    <property type="project" value="UniProtKB-SubCell"/>
</dbReference>
<dbReference type="GO" id="GO:0016579">
    <property type="term" value="P:protein deubiquitination"/>
    <property type="evidence" value="ECO:0007669"/>
    <property type="project" value="InterPro"/>
</dbReference>
<evidence type="ECO:0000256" key="4">
    <source>
        <dbReference type="ARBA" id="ARBA00022670"/>
    </source>
</evidence>
<dbReference type="PROSITE" id="PS50235">
    <property type="entry name" value="USP_3"/>
    <property type="match status" value="1"/>
</dbReference>
<evidence type="ECO:0000313" key="12">
    <source>
        <dbReference type="EMBL" id="KAL1523305.1"/>
    </source>
</evidence>
<dbReference type="EMBL" id="JBGBPQ010000006">
    <property type="protein sequence ID" value="KAL1523305.1"/>
    <property type="molecule type" value="Genomic_DNA"/>
</dbReference>
<protein>
    <recommendedName>
        <fullName evidence="3">ubiquitinyl hydrolase 1</fullName>
        <ecNumber evidence="3">3.4.19.12</ecNumber>
    </recommendedName>
</protein>
<evidence type="ECO:0000256" key="8">
    <source>
        <dbReference type="ARBA" id="ARBA00023015"/>
    </source>
</evidence>
<dbReference type="Pfam" id="PF00443">
    <property type="entry name" value="UCH"/>
    <property type="match status" value="1"/>
</dbReference>
<keyword evidence="6" id="KW-0378">Hydrolase</keyword>
<dbReference type="InterPro" id="IPR018200">
    <property type="entry name" value="USP_CS"/>
</dbReference>
<keyword evidence="9" id="KW-0804">Transcription</keyword>
<accession>A0AB34JMW1</accession>
<evidence type="ECO:0000256" key="6">
    <source>
        <dbReference type="ARBA" id="ARBA00022801"/>
    </source>
</evidence>
<keyword evidence="10" id="KW-0539">Nucleus</keyword>
<comment type="subcellular location">
    <subcellularLocation>
        <location evidence="2">Nucleus</location>
    </subcellularLocation>
</comment>
<evidence type="ECO:0000256" key="10">
    <source>
        <dbReference type="ARBA" id="ARBA00023242"/>
    </source>
</evidence>
<comment type="caution">
    <text evidence="12">The sequence shown here is derived from an EMBL/GenBank/DDBJ whole genome shotgun (WGS) entry which is preliminary data.</text>
</comment>
<dbReference type="InterPro" id="IPR050185">
    <property type="entry name" value="Ub_carboxyl-term_hydrolase"/>
</dbReference>
<keyword evidence="7" id="KW-0788">Thiol protease</keyword>
<name>A0AB34JMW1_PRYPA</name>
<dbReference type="EC" id="3.4.19.12" evidence="3"/>
<dbReference type="InterPro" id="IPR028889">
    <property type="entry name" value="USP"/>
</dbReference>
<dbReference type="GO" id="GO:0006508">
    <property type="term" value="P:proteolysis"/>
    <property type="evidence" value="ECO:0007669"/>
    <property type="project" value="UniProtKB-KW"/>
</dbReference>
<evidence type="ECO:0000256" key="1">
    <source>
        <dbReference type="ARBA" id="ARBA00000707"/>
    </source>
</evidence>
<evidence type="ECO:0000256" key="9">
    <source>
        <dbReference type="ARBA" id="ARBA00023163"/>
    </source>
</evidence>
<evidence type="ECO:0000259" key="11">
    <source>
        <dbReference type="PROSITE" id="PS50235"/>
    </source>
</evidence>
<evidence type="ECO:0000256" key="7">
    <source>
        <dbReference type="ARBA" id="ARBA00022807"/>
    </source>
</evidence>
<sequence length="386" mass="42613">MAGLSIHPPLEIQLQPTPPGASEVQEPQALLGLRGLTNLGNTCFMSCVLQIFMHCPPMARFFLSDRHNRFECMARSLHDPSSGRHHVCLACEMDLLFSQCFSGAAAAFSPHSFLHTMWLSSDRFAGYEQQDAHEFFIAALAAIYDGLRRPANERRLTMESKRARLVASSSSDLQAVFHGSMRSDVICARCGGRSTTMEDFTDISLDLPLSTTASSEGSCVAKDCSLEQCLHSFTRVEQLGADERCTCTSCGGLQDSAKQLSIHKLPHVLCVHLKRFKGDYKSNQGKSSKLDGVVKFPLHSLDMSPHTAAHICADNAASKELIASNLYDLFGAAVHHGTMQNGHYTAYVRHQAHWFHCDDSCIYAVPESAVRACSAYMLFYVQKRLN</sequence>
<reference evidence="12 13" key="1">
    <citation type="journal article" date="2024" name="Science">
        <title>Giant polyketide synthase enzymes in the biosynthesis of giant marine polyether toxins.</title>
        <authorList>
            <person name="Fallon T.R."/>
            <person name="Shende V.V."/>
            <person name="Wierzbicki I.H."/>
            <person name="Pendleton A.L."/>
            <person name="Watervoot N.F."/>
            <person name="Auber R.P."/>
            <person name="Gonzalez D.J."/>
            <person name="Wisecaver J.H."/>
            <person name="Moore B.S."/>
        </authorList>
    </citation>
    <scope>NUCLEOTIDE SEQUENCE [LARGE SCALE GENOMIC DNA]</scope>
    <source>
        <strain evidence="12 13">12B1</strain>
    </source>
</reference>
<dbReference type="GO" id="GO:0004843">
    <property type="term" value="F:cysteine-type deubiquitinase activity"/>
    <property type="evidence" value="ECO:0007669"/>
    <property type="project" value="UniProtKB-EC"/>
</dbReference>
<evidence type="ECO:0000256" key="5">
    <source>
        <dbReference type="ARBA" id="ARBA00022786"/>
    </source>
</evidence>
<keyword evidence="5" id="KW-0833">Ubl conjugation pathway</keyword>
<dbReference type="InterPro" id="IPR001394">
    <property type="entry name" value="Peptidase_C19_UCH"/>
</dbReference>
<evidence type="ECO:0000256" key="2">
    <source>
        <dbReference type="ARBA" id="ARBA00004123"/>
    </source>
</evidence>
<dbReference type="PANTHER" id="PTHR21646">
    <property type="entry name" value="UBIQUITIN CARBOXYL-TERMINAL HYDROLASE"/>
    <property type="match status" value="1"/>
</dbReference>
<dbReference type="Gene3D" id="3.90.70.10">
    <property type="entry name" value="Cysteine proteinases"/>
    <property type="match status" value="1"/>
</dbReference>
<organism evidence="12 13">
    <name type="scientific">Prymnesium parvum</name>
    <name type="common">Toxic golden alga</name>
    <dbReference type="NCBI Taxonomy" id="97485"/>
    <lineage>
        <taxon>Eukaryota</taxon>
        <taxon>Haptista</taxon>
        <taxon>Haptophyta</taxon>
        <taxon>Prymnesiophyceae</taxon>
        <taxon>Prymnesiales</taxon>
        <taxon>Prymnesiaceae</taxon>
        <taxon>Prymnesium</taxon>
    </lineage>
</organism>
<dbReference type="AlphaFoldDB" id="A0AB34JMW1"/>
<keyword evidence="8" id="KW-0805">Transcription regulation</keyword>
<dbReference type="PANTHER" id="PTHR21646:SF33">
    <property type="entry name" value="UBIQUITIN CARBOXYL-TERMINAL HYDROLASE 22"/>
    <property type="match status" value="1"/>
</dbReference>
<keyword evidence="4" id="KW-0645">Protease</keyword>
<dbReference type="Proteomes" id="UP001515480">
    <property type="component" value="Unassembled WGS sequence"/>
</dbReference>
<evidence type="ECO:0000313" key="13">
    <source>
        <dbReference type="Proteomes" id="UP001515480"/>
    </source>
</evidence>